<accession>A0A0W0SC78</accession>
<keyword evidence="1" id="KW-1133">Transmembrane helix</keyword>
<keyword evidence="1" id="KW-0812">Transmembrane</keyword>
<feature type="transmembrane region" description="Helical" evidence="1">
    <location>
        <begin position="196"/>
        <end position="216"/>
    </location>
</feature>
<evidence type="ECO:0000313" key="3">
    <source>
        <dbReference type="EMBL" id="VEB33841.1"/>
    </source>
</evidence>
<sequence length="258" mass="29559">MSSNFSKKFRASLIRYLKNPHALQNKKNLAASAFLLFDHAAKTCNSIQPDKFMPSIDDLVEVAVRGIKIHPYLGIVLDAFCRELSNSDLNRETQAFHALTLTYNLYLKNNLINPEKVARDKLKIIEETAQQLKIDNNPYTSELESALVKLTVLTDEYFGLLPMQQFQKHAEFERKLKLVCSEHQAAIESDARVKSAFYGFLAVIFSIFNFFGLSLAGEYQRKNRFFQEISLKPRNTLSGFKIPILEIEEIQESSEARL</sequence>
<name>A0A0W0SC78_9GAMM</name>
<evidence type="ECO:0000313" key="5">
    <source>
        <dbReference type="Proteomes" id="UP000277577"/>
    </source>
</evidence>
<organism evidence="2 4">
    <name type="scientific">Legionella cherrii</name>
    <dbReference type="NCBI Taxonomy" id="28084"/>
    <lineage>
        <taxon>Bacteria</taxon>
        <taxon>Pseudomonadati</taxon>
        <taxon>Pseudomonadota</taxon>
        <taxon>Gammaproteobacteria</taxon>
        <taxon>Legionellales</taxon>
        <taxon>Legionellaceae</taxon>
        <taxon>Legionella</taxon>
    </lineage>
</organism>
<dbReference type="Proteomes" id="UP000054921">
    <property type="component" value="Unassembled WGS sequence"/>
</dbReference>
<dbReference type="STRING" id="28084.Lche_3034"/>
<dbReference type="OrthoDB" id="5635763at2"/>
<evidence type="ECO:0000313" key="4">
    <source>
        <dbReference type="Proteomes" id="UP000054921"/>
    </source>
</evidence>
<keyword evidence="1" id="KW-0472">Membrane</keyword>
<dbReference type="EMBL" id="LR134173">
    <property type="protein sequence ID" value="VEB33841.1"/>
    <property type="molecule type" value="Genomic_DNA"/>
</dbReference>
<dbReference type="AlphaFoldDB" id="A0A0W0SC78"/>
<gene>
    <name evidence="2" type="ORF">Lche_3034</name>
    <name evidence="3" type="ORF">NCTC11976_00540</name>
</gene>
<evidence type="ECO:0000313" key="2">
    <source>
        <dbReference type="EMBL" id="KTC81014.1"/>
    </source>
</evidence>
<evidence type="ECO:0000256" key="1">
    <source>
        <dbReference type="SAM" id="Phobius"/>
    </source>
</evidence>
<keyword evidence="5" id="KW-1185">Reference proteome</keyword>
<protein>
    <submittedName>
        <fullName evidence="2">Uncharacterized protein</fullName>
    </submittedName>
</protein>
<dbReference type="Proteomes" id="UP000277577">
    <property type="component" value="Chromosome"/>
</dbReference>
<reference evidence="2 4" key="1">
    <citation type="submission" date="2015-11" db="EMBL/GenBank/DDBJ databases">
        <title>Genomic analysis of 38 Legionella species identifies large and diverse effector repertoires.</title>
        <authorList>
            <person name="Burstein D."/>
            <person name="Amaro F."/>
            <person name="Zusman T."/>
            <person name="Lifshitz Z."/>
            <person name="Cohen O."/>
            <person name="Gilbert J.A."/>
            <person name="Pupko T."/>
            <person name="Shuman H.A."/>
            <person name="Segal G."/>
        </authorList>
    </citation>
    <scope>NUCLEOTIDE SEQUENCE [LARGE SCALE GENOMIC DNA]</scope>
    <source>
        <strain evidence="2 4">ORW</strain>
    </source>
</reference>
<proteinExistence type="predicted"/>
<dbReference type="RefSeq" id="WP_028381552.1">
    <property type="nucleotide sequence ID" value="NZ_CAAAIT010000006.1"/>
</dbReference>
<reference evidence="3 5" key="2">
    <citation type="submission" date="2018-12" db="EMBL/GenBank/DDBJ databases">
        <authorList>
            <consortium name="Pathogen Informatics"/>
        </authorList>
    </citation>
    <scope>NUCLEOTIDE SEQUENCE [LARGE SCALE GENOMIC DNA]</scope>
    <source>
        <strain evidence="3 5">NCTC11976</strain>
    </source>
</reference>
<dbReference type="PATRIC" id="fig|28084.5.peg.3294"/>
<dbReference type="EMBL" id="LNXW01000013">
    <property type="protein sequence ID" value="KTC81014.1"/>
    <property type="molecule type" value="Genomic_DNA"/>
</dbReference>